<dbReference type="Gene3D" id="3.30.70.270">
    <property type="match status" value="1"/>
</dbReference>
<dbReference type="InterPro" id="IPR041577">
    <property type="entry name" value="RT_RNaseH_2"/>
</dbReference>
<dbReference type="CDD" id="cd09279">
    <property type="entry name" value="RNase_HI_like"/>
    <property type="match status" value="1"/>
</dbReference>
<dbReference type="EMBL" id="OX451737">
    <property type="protein sequence ID" value="CAI8600898.1"/>
    <property type="molecule type" value="Genomic_DNA"/>
</dbReference>
<dbReference type="InterPro" id="IPR036397">
    <property type="entry name" value="RNaseH_sf"/>
</dbReference>
<proteinExistence type="predicted"/>
<dbReference type="GO" id="GO:0004523">
    <property type="term" value="F:RNA-DNA hybrid ribonuclease activity"/>
    <property type="evidence" value="ECO:0007669"/>
    <property type="project" value="InterPro"/>
</dbReference>
<dbReference type="InterPro" id="IPR041588">
    <property type="entry name" value="Integrase_H2C2"/>
</dbReference>
<dbReference type="InterPro" id="IPR043502">
    <property type="entry name" value="DNA/RNA_pol_sf"/>
</dbReference>
<dbReference type="InterPro" id="IPR012337">
    <property type="entry name" value="RNaseH-like_sf"/>
</dbReference>
<name>A0AAV0ZVE9_VICFA</name>
<feature type="domain" description="RNase H type-1" evidence="1">
    <location>
        <begin position="186"/>
        <end position="315"/>
    </location>
</feature>
<dbReference type="Pfam" id="PF17919">
    <property type="entry name" value="RT_RNaseH_2"/>
    <property type="match status" value="1"/>
</dbReference>
<dbReference type="Pfam" id="PF00665">
    <property type="entry name" value="rve"/>
    <property type="match status" value="1"/>
</dbReference>
<dbReference type="Gene3D" id="3.30.420.10">
    <property type="entry name" value="Ribonuclease H-like superfamily/Ribonuclease H"/>
    <property type="match status" value="2"/>
</dbReference>
<protein>
    <submittedName>
        <fullName evidence="3">Uncharacterized protein</fullName>
    </submittedName>
</protein>
<dbReference type="PROSITE" id="PS50879">
    <property type="entry name" value="RNASE_H_1"/>
    <property type="match status" value="1"/>
</dbReference>
<dbReference type="Gene3D" id="1.10.340.70">
    <property type="match status" value="1"/>
</dbReference>
<dbReference type="PANTHER" id="PTHR48475">
    <property type="entry name" value="RIBONUCLEASE H"/>
    <property type="match status" value="1"/>
</dbReference>
<dbReference type="GO" id="GO:0003676">
    <property type="term" value="F:nucleic acid binding"/>
    <property type="evidence" value="ECO:0007669"/>
    <property type="project" value="InterPro"/>
</dbReference>
<dbReference type="AlphaFoldDB" id="A0AAV0ZVE9"/>
<feature type="non-terminal residue" evidence="3">
    <location>
        <position position="1"/>
    </location>
</feature>
<accession>A0AAV0ZVE9</accession>
<dbReference type="InterPro" id="IPR043128">
    <property type="entry name" value="Rev_trsase/Diguanyl_cyclase"/>
</dbReference>
<dbReference type="Pfam" id="PF17921">
    <property type="entry name" value="Integrase_H2C2"/>
    <property type="match status" value="1"/>
</dbReference>
<dbReference type="InterPro" id="IPR001584">
    <property type="entry name" value="Integrase_cat-core"/>
</dbReference>
<keyword evidence="4" id="KW-1185">Reference proteome</keyword>
<evidence type="ECO:0000259" key="1">
    <source>
        <dbReference type="PROSITE" id="PS50879"/>
    </source>
</evidence>
<organism evidence="3 4">
    <name type="scientific">Vicia faba</name>
    <name type="common">Broad bean</name>
    <name type="synonym">Faba vulgaris</name>
    <dbReference type="NCBI Taxonomy" id="3906"/>
    <lineage>
        <taxon>Eukaryota</taxon>
        <taxon>Viridiplantae</taxon>
        <taxon>Streptophyta</taxon>
        <taxon>Embryophyta</taxon>
        <taxon>Tracheophyta</taxon>
        <taxon>Spermatophyta</taxon>
        <taxon>Magnoliopsida</taxon>
        <taxon>eudicotyledons</taxon>
        <taxon>Gunneridae</taxon>
        <taxon>Pentapetalae</taxon>
        <taxon>rosids</taxon>
        <taxon>fabids</taxon>
        <taxon>Fabales</taxon>
        <taxon>Fabaceae</taxon>
        <taxon>Papilionoideae</taxon>
        <taxon>50 kb inversion clade</taxon>
        <taxon>NPAAA clade</taxon>
        <taxon>Hologalegina</taxon>
        <taxon>IRL clade</taxon>
        <taxon>Fabeae</taxon>
        <taxon>Vicia</taxon>
    </lineage>
</organism>
<dbReference type="SUPFAM" id="SSF56672">
    <property type="entry name" value="DNA/RNA polymerases"/>
    <property type="match status" value="1"/>
</dbReference>
<dbReference type="PROSITE" id="PS50994">
    <property type="entry name" value="INTEGRASE"/>
    <property type="match status" value="1"/>
</dbReference>
<gene>
    <name evidence="3" type="ORF">VFH_II246080</name>
</gene>
<dbReference type="Pfam" id="PF13456">
    <property type="entry name" value="RVT_3"/>
    <property type="match status" value="1"/>
</dbReference>
<evidence type="ECO:0000313" key="3">
    <source>
        <dbReference type="EMBL" id="CAI8600898.1"/>
    </source>
</evidence>
<dbReference type="GO" id="GO:0015074">
    <property type="term" value="P:DNA integration"/>
    <property type="evidence" value="ECO:0007669"/>
    <property type="project" value="InterPro"/>
</dbReference>
<dbReference type="PANTHER" id="PTHR48475:SF2">
    <property type="entry name" value="RIBONUCLEASE H"/>
    <property type="match status" value="1"/>
</dbReference>
<evidence type="ECO:0000259" key="2">
    <source>
        <dbReference type="PROSITE" id="PS50994"/>
    </source>
</evidence>
<reference evidence="3 4" key="1">
    <citation type="submission" date="2023-01" db="EMBL/GenBank/DDBJ databases">
        <authorList>
            <person name="Kreplak J."/>
        </authorList>
    </citation>
    <scope>NUCLEOTIDE SEQUENCE [LARGE SCALE GENOMIC DNA]</scope>
</reference>
<dbReference type="InterPro" id="IPR002156">
    <property type="entry name" value="RNaseH_domain"/>
</dbReference>
<dbReference type="SUPFAM" id="SSF53098">
    <property type="entry name" value="Ribonuclease H-like"/>
    <property type="match status" value="2"/>
</dbReference>
<dbReference type="Proteomes" id="UP001157006">
    <property type="component" value="Chromosome 2"/>
</dbReference>
<sequence>SLSRFVAKSAQHALPFFKLLRKEAAFEWTEECEHALRHLKQSLSQPPVLSRPDDNEPLYLYLAVSNEAISAALVRETPDGQKPVYFTSKALQGPESRYQQIEKVALALVNAARRLRHYFLAHTIIVRTDQPVRQLLGRPDMAGRMLKWSLELSEFDIQYESRKALKAQALADFVAEMTTNDIPPGKGHKWTIFVDGASSSSESGAGILLENEEGVVIEHSLVLSFPTSNNQAEYEALLAGLRLAEDLGAREVQIYTDSQLVASQVQGSYQAKNDNLIEYLNLVKKHMAKFVRAEISHVPREQNTRADILSKLASTRKKGGNKSVIQESLARPSIEPPSTTVEVHAIGDATSWMTPVYNFLTKGELPSNQAEAAIIKRRACSYVVLEQKLYRRGFSIPLLKCIDESAIPDVLREIHEGINAQHMGGKSLARKALRAGYYWPTMQQDAKEHVKKCDKCQKHGDMHLAPPHELNTLSSPWPFAWWGMDILGPFVQGTYQNKFLIVAVDYFTKWIEAEALAKITSHNILRFYKRNVLARFGIPQALVTDNGTQFTDHGFRDFVTKLGTKQHFTSVEHPQTNGQAEAANRVILRGLKRRLGEAKRGWVEELHSVLWAYRTTPHSTTGETPFRLTYGTEAVIPVEIMEPSRRTEEPLDEELNDEALRDELDLVEEIRSGAALREATLKQRVALRHNDKVIKREFEIGSLVLRRNQKDSREGKLAANWEGPYRVHGTTGTGAYYLEQLDGEPLPRPWNAAKLKQYYS</sequence>
<evidence type="ECO:0000313" key="4">
    <source>
        <dbReference type="Proteomes" id="UP001157006"/>
    </source>
</evidence>
<feature type="domain" description="Integrase catalytic" evidence="2">
    <location>
        <begin position="472"/>
        <end position="633"/>
    </location>
</feature>